<dbReference type="Gene3D" id="3.40.30.10">
    <property type="entry name" value="Glutaredoxin"/>
    <property type="match status" value="1"/>
</dbReference>
<dbReference type="OrthoDB" id="793244at2"/>
<evidence type="ECO:0000313" key="3">
    <source>
        <dbReference type="EMBL" id="PRD48031.1"/>
    </source>
</evidence>
<gene>
    <name evidence="3" type="ORF">C5745_05830</name>
</gene>
<dbReference type="GO" id="GO:0016209">
    <property type="term" value="F:antioxidant activity"/>
    <property type="evidence" value="ECO:0007669"/>
    <property type="project" value="InterPro"/>
</dbReference>
<dbReference type="SUPFAM" id="SSF52833">
    <property type="entry name" value="Thioredoxin-like"/>
    <property type="match status" value="1"/>
</dbReference>
<evidence type="ECO:0000256" key="1">
    <source>
        <dbReference type="SAM" id="MobiDB-lite"/>
    </source>
</evidence>
<keyword evidence="4" id="KW-1185">Reference proteome</keyword>
<dbReference type="InterPro" id="IPR000866">
    <property type="entry name" value="AhpC/TSA"/>
</dbReference>
<dbReference type="InterPro" id="IPR050553">
    <property type="entry name" value="Thioredoxin_ResA/DsbE_sf"/>
</dbReference>
<dbReference type="GO" id="GO:0016491">
    <property type="term" value="F:oxidoreductase activity"/>
    <property type="evidence" value="ECO:0007669"/>
    <property type="project" value="InterPro"/>
</dbReference>
<dbReference type="Pfam" id="PF00578">
    <property type="entry name" value="AhpC-TSA"/>
    <property type="match status" value="1"/>
</dbReference>
<accession>A0A2S9J5H9</accession>
<protein>
    <recommendedName>
        <fullName evidence="2">Thioredoxin domain-containing protein</fullName>
    </recommendedName>
</protein>
<dbReference type="PROSITE" id="PS51352">
    <property type="entry name" value="THIOREDOXIN_2"/>
    <property type="match status" value="1"/>
</dbReference>
<comment type="caution">
    <text evidence="3">The sequence shown here is derived from an EMBL/GenBank/DDBJ whole genome shotgun (WGS) entry which is preliminary data.</text>
</comment>
<proteinExistence type="predicted"/>
<dbReference type="PANTHER" id="PTHR42852">
    <property type="entry name" value="THIOL:DISULFIDE INTERCHANGE PROTEIN DSBE"/>
    <property type="match status" value="1"/>
</dbReference>
<dbReference type="RefSeq" id="WP_105716058.1">
    <property type="nucleotide sequence ID" value="NZ_PVBQ01000004.1"/>
</dbReference>
<evidence type="ECO:0000313" key="4">
    <source>
        <dbReference type="Proteomes" id="UP000239711"/>
    </source>
</evidence>
<reference evidence="3 4" key="1">
    <citation type="submission" date="2018-02" db="EMBL/GenBank/DDBJ databases">
        <title>The draft genome of Sphingobacterium sp. 5JN-11.</title>
        <authorList>
            <person name="Liu L."/>
            <person name="Li L."/>
            <person name="Liang L."/>
            <person name="Zhang X."/>
            <person name="Wang T."/>
        </authorList>
    </citation>
    <scope>NUCLEOTIDE SEQUENCE [LARGE SCALE GENOMIC DNA]</scope>
    <source>
        <strain evidence="3 4">5JN-11</strain>
    </source>
</reference>
<dbReference type="PANTHER" id="PTHR42852:SF13">
    <property type="entry name" value="PROTEIN DIPZ"/>
    <property type="match status" value="1"/>
</dbReference>
<feature type="domain" description="Thioredoxin" evidence="2">
    <location>
        <begin position="277"/>
        <end position="424"/>
    </location>
</feature>
<dbReference type="CDD" id="cd02966">
    <property type="entry name" value="TlpA_like_family"/>
    <property type="match status" value="1"/>
</dbReference>
<dbReference type="InterPro" id="IPR036249">
    <property type="entry name" value="Thioredoxin-like_sf"/>
</dbReference>
<feature type="compositionally biased region" description="Basic and acidic residues" evidence="1">
    <location>
        <begin position="111"/>
        <end position="120"/>
    </location>
</feature>
<dbReference type="AlphaFoldDB" id="A0A2S9J5H9"/>
<dbReference type="InterPro" id="IPR013766">
    <property type="entry name" value="Thioredoxin_domain"/>
</dbReference>
<feature type="region of interest" description="Disordered" evidence="1">
    <location>
        <begin position="111"/>
        <end position="139"/>
    </location>
</feature>
<evidence type="ECO:0000259" key="2">
    <source>
        <dbReference type="PROSITE" id="PS51352"/>
    </source>
</evidence>
<organism evidence="3 4">
    <name type="scientific">Sphingobacterium haloxyli</name>
    <dbReference type="NCBI Taxonomy" id="2100533"/>
    <lineage>
        <taxon>Bacteria</taxon>
        <taxon>Pseudomonadati</taxon>
        <taxon>Bacteroidota</taxon>
        <taxon>Sphingobacteriia</taxon>
        <taxon>Sphingobacteriales</taxon>
        <taxon>Sphingobacteriaceae</taxon>
        <taxon>Sphingobacterium</taxon>
    </lineage>
</organism>
<dbReference type="EMBL" id="PVBQ01000004">
    <property type="protein sequence ID" value="PRD48031.1"/>
    <property type="molecule type" value="Genomic_DNA"/>
</dbReference>
<dbReference type="Proteomes" id="UP000239711">
    <property type="component" value="Unassembled WGS sequence"/>
</dbReference>
<name>A0A2S9J5H9_9SPHI</name>
<sequence>MQQFYATGHAMPVKTDRTTQVTVYPPRHIHNQNVFLQDPIKKIVTTRTGSITKPHTNLKTLKDEDSFKLPSATVRDVVDVSSRYPRDLFDTGSGAVREVFDCCSGATRRTTESQTKDYRSCPEPVPKRTRSAPEGHPNSTRRNRWRFCLFFGVLKAGIKYRCSKDVVLFTQLLRKIDEVTLMYRECTVSVRGVYRKGTGDLLRSYWRSTTDLLNACTSGVDQRYSKSRGIVGVEAMKNKSMPLVLALICFMLFNLSDAWAQSAESRTAEGRIEIKPLQVGHRVPDEFWTDSVSIYENGEITRATLSQYRGKSLLLDFWNTWCTTCIAHMPDLYQTKAFNKGDMNVLLVTNDDPTKVQTFFANKEIAKRYPLTSIVGNKTVPRYFVHGSVPFYVLLNGEGMVQTMTGLADLRIEDIERLAVETDGIRVSDVTTDTNNFPALLAQKYAAVPNFHYSYFFRGENSDLGGGNIRRMEDGKLYSLSMLNIGIGEMYRSIARYRYEELDLPFHHSFVQFPANLPILVELSSLEYSIPVSEKESVPLQALAQLNEHIGLNARFQPLKIPVRLVYDKKKPFDVSKAKRALFRNTPLSSAVRRFFNDGIPVFDISSADEAISVEPFKNGRSIGAELDVLGRGVKYIEVEFPILVVEL</sequence>